<evidence type="ECO:0000313" key="2">
    <source>
        <dbReference type="Proteomes" id="UP000249354"/>
    </source>
</evidence>
<organism evidence="1 2">
    <name type="scientific">Leptolyngbya foveolarum</name>
    <dbReference type="NCBI Taxonomy" id="47253"/>
    <lineage>
        <taxon>Bacteria</taxon>
        <taxon>Bacillati</taxon>
        <taxon>Cyanobacteriota</taxon>
        <taxon>Cyanophyceae</taxon>
        <taxon>Leptolyngbyales</taxon>
        <taxon>Leptolyngbyaceae</taxon>
        <taxon>Leptolyngbya group</taxon>
        <taxon>Leptolyngbya</taxon>
    </lineage>
</organism>
<gene>
    <name evidence="1" type="ORF">DCF25_16465</name>
</gene>
<dbReference type="EMBL" id="QBMC01000132">
    <property type="protein sequence ID" value="PZO13142.1"/>
    <property type="molecule type" value="Genomic_DNA"/>
</dbReference>
<dbReference type="Proteomes" id="UP000249354">
    <property type="component" value="Unassembled WGS sequence"/>
</dbReference>
<accession>A0A2W4TWK7</accession>
<protein>
    <submittedName>
        <fullName evidence="1">Uncharacterized protein</fullName>
    </submittedName>
</protein>
<sequence length="110" mass="12749">MNLPDYVRDESWANEEKVHAAVRDRRLSLRGRGIFPYLCHLANRRLVYGGIRTAASPQVELRHKIWTKDMGRSEESAHDLFSAYRRYGEWFELSPKQVSFPLQSIKGGTA</sequence>
<reference evidence="2" key="1">
    <citation type="submission" date="2018-04" db="EMBL/GenBank/DDBJ databases">
        <authorList>
            <person name="Cornet L."/>
        </authorList>
    </citation>
    <scope>NUCLEOTIDE SEQUENCE [LARGE SCALE GENOMIC DNA]</scope>
</reference>
<proteinExistence type="predicted"/>
<evidence type="ECO:0000313" key="1">
    <source>
        <dbReference type="EMBL" id="PZO13142.1"/>
    </source>
</evidence>
<reference evidence="1 2" key="2">
    <citation type="submission" date="2018-06" db="EMBL/GenBank/DDBJ databases">
        <title>Metagenomic assembly of (sub)arctic Cyanobacteria and their associated microbiome from non-axenic cultures.</title>
        <authorList>
            <person name="Baurain D."/>
        </authorList>
    </citation>
    <scope>NUCLEOTIDE SEQUENCE [LARGE SCALE GENOMIC DNA]</scope>
    <source>
        <strain evidence="1">ULC129bin1</strain>
    </source>
</reference>
<dbReference type="AlphaFoldDB" id="A0A2W4TWK7"/>
<comment type="caution">
    <text evidence="1">The sequence shown here is derived from an EMBL/GenBank/DDBJ whole genome shotgun (WGS) entry which is preliminary data.</text>
</comment>
<name>A0A2W4TWK7_9CYAN</name>